<accession>A0A1S9P7N3</accession>
<evidence type="ECO:0000256" key="3">
    <source>
        <dbReference type="ARBA" id="ARBA00022729"/>
    </source>
</evidence>
<dbReference type="InterPro" id="IPR011990">
    <property type="entry name" value="TPR-like_helical_dom_sf"/>
</dbReference>
<dbReference type="STRING" id="1792845.BC343_15645"/>
<dbReference type="EMBL" id="MBTF01000037">
    <property type="protein sequence ID" value="OOQ56973.1"/>
    <property type="molecule type" value="Genomic_DNA"/>
</dbReference>
<reference evidence="8 9" key="1">
    <citation type="submission" date="2016-07" db="EMBL/GenBank/DDBJ databases">
        <title>Genomic analysis of zinc-resistant bacterium Mucilaginibacter pedocola TBZ30.</title>
        <authorList>
            <person name="Huang J."/>
            <person name="Tang J."/>
        </authorList>
    </citation>
    <scope>NUCLEOTIDE SEQUENCE [LARGE SCALE GENOMIC DNA]</scope>
    <source>
        <strain evidence="8 9">TBZ30</strain>
    </source>
</reference>
<evidence type="ECO:0000259" key="6">
    <source>
        <dbReference type="Pfam" id="PF07980"/>
    </source>
</evidence>
<comment type="subcellular location">
    <subcellularLocation>
        <location evidence="1">Cell outer membrane</location>
    </subcellularLocation>
</comment>
<dbReference type="OrthoDB" id="9792139at2"/>
<keyword evidence="4" id="KW-0472">Membrane</keyword>
<evidence type="ECO:0000313" key="9">
    <source>
        <dbReference type="Proteomes" id="UP000189739"/>
    </source>
</evidence>
<dbReference type="SUPFAM" id="SSF48452">
    <property type="entry name" value="TPR-like"/>
    <property type="match status" value="1"/>
</dbReference>
<dbReference type="InterPro" id="IPR012944">
    <property type="entry name" value="SusD_RagB_dom"/>
</dbReference>
<evidence type="ECO:0000256" key="4">
    <source>
        <dbReference type="ARBA" id="ARBA00023136"/>
    </source>
</evidence>
<dbReference type="Pfam" id="PF14322">
    <property type="entry name" value="SusD-like_3"/>
    <property type="match status" value="1"/>
</dbReference>
<evidence type="ECO:0000256" key="1">
    <source>
        <dbReference type="ARBA" id="ARBA00004442"/>
    </source>
</evidence>
<feature type="domain" description="SusD-like N-terminal" evidence="7">
    <location>
        <begin position="95"/>
        <end position="229"/>
    </location>
</feature>
<organism evidence="8 9">
    <name type="scientific">Mucilaginibacter pedocola</name>
    <dbReference type="NCBI Taxonomy" id="1792845"/>
    <lineage>
        <taxon>Bacteria</taxon>
        <taxon>Pseudomonadati</taxon>
        <taxon>Bacteroidota</taxon>
        <taxon>Sphingobacteriia</taxon>
        <taxon>Sphingobacteriales</taxon>
        <taxon>Sphingobacteriaceae</taxon>
        <taxon>Mucilaginibacter</taxon>
    </lineage>
</organism>
<keyword evidence="3" id="KW-0732">Signal</keyword>
<comment type="similarity">
    <text evidence="2">Belongs to the SusD family.</text>
</comment>
<feature type="domain" description="RagB/SusD" evidence="6">
    <location>
        <begin position="275"/>
        <end position="595"/>
    </location>
</feature>
<name>A0A1S9P7N3_9SPHI</name>
<dbReference type="InterPro" id="IPR033985">
    <property type="entry name" value="SusD-like_N"/>
</dbReference>
<evidence type="ECO:0000313" key="8">
    <source>
        <dbReference type="EMBL" id="OOQ56973.1"/>
    </source>
</evidence>
<dbReference type="Gene3D" id="1.25.40.390">
    <property type="match status" value="1"/>
</dbReference>
<dbReference type="GO" id="GO:0009279">
    <property type="term" value="C:cell outer membrane"/>
    <property type="evidence" value="ECO:0007669"/>
    <property type="project" value="UniProtKB-SubCell"/>
</dbReference>
<evidence type="ECO:0000256" key="2">
    <source>
        <dbReference type="ARBA" id="ARBA00006275"/>
    </source>
</evidence>
<gene>
    <name evidence="8" type="ORF">BC343_15645</name>
</gene>
<keyword evidence="9" id="KW-1185">Reference proteome</keyword>
<sequence length="596" mass="64760">MKNIKIFSVCLLASGVLLGTSCKKFLEQPALGKLSTEQVYTPAGVDGLLIGAYSALDGTAQDNAALGGGSAWEAAGSNWVFGSVAGGDAHKGSDGTDQTAINQIAAWTLDASNGFLNSKWKAVYEGIARCNNTIKIANLVAGIPDADKTNIIAQARFLRGHYYFELKKIWNMVPYVDETTTNFMVANDQDIWPKIEADFQFAYDNLPPTQSQKGRVNKWAAGAYLAKTYVYQKKWTDADALFTTVIASGTNAEGVAYGLTDNYEDNFGAATKNNKETVFAIQQAANDGSNQISEANNGDMLNFPYNSPFRCCGFFQPSMDLANSFRTDAAGLPYVNDYNSHPLKTDQGLGGVSSGNSFTPDAGNVDPRLDWTVGRRGIPFLDWGNHPGQDWIRAQSYAGPYSPKKNTYYQSTKDTYSDQHSWAPGSANQINIIRFADVLLLAAETKVQLGNLDAAQVLVNRVRARAANPASYVYKYVNAANPTGGFTTETAANYVVATWPAGAFTAMGKDQALKTVYFERKIELGMEGQRFFDISRWGIAQQALAAYYGFDGQFASDVTGASWTPNKNEYYPIPQFQIGLQTVGGASTLKQNPGYN</sequence>
<evidence type="ECO:0000256" key="5">
    <source>
        <dbReference type="ARBA" id="ARBA00023237"/>
    </source>
</evidence>
<keyword evidence="5" id="KW-0998">Cell outer membrane</keyword>
<dbReference type="PROSITE" id="PS51257">
    <property type="entry name" value="PROKAR_LIPOPROTEIN"/>
    <property type="match status" value="1"/>
</dbReference>
<dbReference type="Pfam" id="PF07980">
    <property type="entry name" value="SusD_RagB"/>
    <property type="match status" value="1"/>
</dbReference>
<evidence type="ECO:0000259" key="7">
    <source>
        <dbReference type="Pfam" id="PF14322"/>
    </source>
</evidence>
<comment type="caution">
    <text evidence="8">The sequence shown here is derived from an EMBL/GenBank/DDBJ whole genome shotgun (WGS) entry which is preliminary data.</text>
</comment>
<dbReference type="AlphaFoldDB" id="A0A1S9P7N3"/>
<dbReference type="RefSeq" id="WP_078350844.1">
    <property type="nucleotide sequence ID" value="NZ_MBTF01000037.1"/>
</dbReference>
<proteinExistence type="inferred from homology"/>
<dbReference type="Proteomes" id="UP000189739">
    <property type="component" value="Unassembled WGS sequence"/>
</dbReference>
<protein>
    <submittedName>
        <fullName evidence="8">Carbohydrate-binding protein SusD</fullName>
    </submittedName>
</protein>